<comment type="caution">
    <text evidence="3">The sequence shown here is derived from an EMBL/GenBank/DDBJ whole genome shotgun (WGS) entry which is preliminary data.</text>
</comment>
<evidence type="ECO:0000313" key="3">
    <source>
        <dbReference type="EMBL" id="KAG0663110.1"/>
    </source>
</evidence>
<evidence type="ECO:0000313" key="4">
    <source>
        <dbReference type="Proteomes" id="UP000777482"/>
    </source>
</evidence>
<dbReference type="AlphaFoldDB" id="A0A9P7B6U5"/>
<comment type="similarity">
    <text evidence="1">Belongs to the short-chain dehydrogenases/reductases (SDR) family.</text>
</comment>
<name>A0A9P7B6U5_RHOMI</name>
<dbReference type="SUPFAM" id="SSF51735">
    <property type="entry name" value="NAD(P)-binding Rossmann-fold domains"/>
    <property type="match status" value="1"/>
</dbReference>
<reference evidence="3 4" key="1">
    <citation type="submission" date="2020-11" db="EMBL/GenBank/DDBJ databases">
        <title>Kefir isolates.</title>
        <authorList>
            <person name="Marcisauskas S."/>
            <person name="Kim Y."/>
            <person name="Blasche S."/>
        </authorList>
    </citation>
    <scope>NUCLEOTIDE SEQUENCE [LARGE SCALE GENOMIC DNA]</scope>
    <source>
        <strain evidence="3 4">KR</strain>
    </source>
</reference>
<dbReference type="Gene3D" id="3.40.50.720">
    <property type="entry name" value="NAD(P)-binding Rossmann-like Domain"/>
    <property type="match status" value="1"/>
</dbReference>
<evidence type="ECO:0008006" key="5">
    <source>
        <dbReference type="Google" id="ProtNLM"/>
    </source>
</evidence>
<dbReference type="PRINTS" id="PR00081">
    <property type="entry name" value="GDHRDH"/>
</dbReference>
<evidence type="ECO:0000256" key="1">
    <source>
        <dbReference type="ARBA" id="ARBA00006484"/>
    </source>
</evidence>
<sequence length="401" mass="43473">MPVVSLSPFHWAEGLTIDVLIRLLNKTFFDPAYHWVVLVSYAVQSVTRSSVRRLSFLEATKAAVFATPTLARSDPFFQAILALCAVGTVLKLNKLLDRVARNNFTTDKKGWKWGQPEGGEIVLITGGESIHLYSGFAGAGGLGSHVARRLAARKIKVIVLDVAPLAADAPESIAYYKVDLSNAEAIRKVAETVRREIGHPSVLVNMAGVVKASSILDMPERDIDLTYDINVKAHYYTVQAFLPHMLEEGHGHVVTIASSTAYHQAANGVASAALSFHEGLTEELRHLYLPHSKARAVRTSVICPAHFKSGMFAGFVSGIPEFLAPSLEVDTVAELVEKTILSGESQHIIEPYYASFTPLGRALPTWIYGGILACAKDAMGHVQTFRGGGKNIDRPDGAKSD</sequence>
<gene>
    <name evidence="3" type="ORF">C6P46_002953</name>
</gene>
<dbReference type="GO" id="GO:0016616">
    <property type="term" value="F:oxidoreductase activity, acting on the CH-OH group of donors, NAD or NADP as acceptor"/>
    <property type="evidence" value="ECO:0007669"/>
    <property type="project" value="TreeGrafter"/>
</dbReference>
<dbReference type="PANTHER" id="PTHR24322">
    <property type="entry name" value="PKSB"/>
    <property type="match status" value="1"/>
</dbReference>
<dbReference type="Proteomes" id="UP000777482">
    <property type="component" value="Unassembled WGS sequence"/>
</dbReference>
<accession>A0A9P7B6U5</accession>
<dbReference type="InterPro" id="IPR002347">
    <property type="entry name" value="SDR_fam"/>
</dbReference>
<organism evidence="3 4">
    <name type="scientific">Rhodotorula mucilaginosa</name>
    <name type="common">Yeast</name>
    <name type="synonym">Rhodotorula rubra</name>
    <dbReference type="NCBI Taxonomy" id="5537"/>
    <lineage>
        <taxon>Eukaryota</taxon>
        <taxon>Fungi</taxon>
        <taxon>Dikarya</taxon>
        <taxon>Basidiomycota</taxon>
        <taxon>Pucciniomycotina</taxon>
        <taxon>Microbotryomycetes</taxon>
        <taxon>Sporidiobolales</taxon>
        <taxon>Sporidiobolaceae</taxon>
        <taxon>Rhodotorula</taxon>
    </lineage>
</organism>
<dbReference type="OrthoDB" id="10253736at2759"/>
<dbReference type="InterPro" id="IPR036291">
    <property type="entry name" value="NAD(P)-bd_dom_sf"/>
</dbReference>
<proteinExistence type="inferred from homology"/>
<keyword evidence="2" id="KW-0560">Oxidoreductase</keyword>
<dbReference type="PANTHER" id="PTHR24322:SF736">
    <property type="entry name" value="RETINOL DEHYDROGENASE 10"/>
    <property type="match status" value="1"/>
</dbReference>
<keyword evidence="4" id="KW-1185">Reference proteome</keyword>
<evidence type="ECO:0000256" key="2">
    <source>
        <dbReference type="ARBA" id="ARBA00023002"/>
    </source>
</evidence>
<protein>
    <recommendedName>
        <fullName evidence="5">NAD(P)-binding protein</fullName>
    </recommendedName>
</protein>
<dbReference type="EMBL" id="PUHQ01000022">
    <property type="protein sequence ID" value="KAG0663110.1"/>
    <property type="molecule type" value="Genomic_DNA"/>
</dbReference>
<dbReference type="Pfam" id="PF00106">
    <property type="entry name" value="adh_short"/>
    <property type="match status" value="1"/>
</dbReference>